<dbReference type="GO" id="GO:0016787">
    <property type="term" value="F:hydrolase activity"/>
    <property type="evidence" value="ECO:0007669"/>
    <property type="project" value="UniProtKB-KW"/>
</dbReference>
<evidence type="ECO:0000256" key="5">
    <source>
        <dbReference type="ARBA" id="ARBA00022759"/>
    </source>
</evidence>
<proteinExistence type="predicted"/>
<dbReference type="EMBL" id="GECU01024626">
    <property type="protein sequence ID" value="JAS83080.1"/>
    <property type="molecule type" value="Transcribed_RNA"/>
</dbReference>
<accession>A0A1B6I866</accession>
<keyword evidence="4" id="KW-0540">Nuclease</keyword>
<dbReference type="Gene3D" id="3.30.420.10">
    <property type="entry name" value="Ribonuclease H-like superfamily/Ribonuclease H"/>
    <property type="match status" value="1"/>
</dbReference>
<dbReference type="InterPro" id="IPR001584">
    <property type="entry name" value="Integrase_cat-core"/>
</dbReference>
<dbReference type="PROSITE" id="PS50994">
    <property type="entry name" value="INTEGRASE"/>
    <property type="match status" value="1"/>
</dbReference>
<dbReference type="Pfam" id="PF00665">
    <property type="entry name" value="rve"/>
    <property type="match status" value="1"/>
</dbReference>
<dbReference type="InterPro" id="IPR036397">
    <property type="entry name" value="RNaseH_sf"/>
</dbReference>
<sequence>CFASKSLNSAELKYSVIDKEALAIVFGIKKFNQYLFCRRFTLVTDHKPLISVFGPKKGLPAYAASRLQRYALFLSAYDFDIEYIRSKANGHADGLSRLPLNVNDLRQNLEEPDQVSYIGTYLQYIEESEIPLNFKDVKRETRLDPELSKVLNYVCHGWPEKVISELSAYAQRQNELTIEQEILMYGHRVVVPKVLRKQMLNELHTGHLGIVKMKSIARGYMYWPGIDKDIECLASSCKPCQSERQNPSKSVLHVWEYPEHPWQRIHLDFLGPFNSKLYLVITDAHSKWLEVEEVTSTSAKQTINKLRPMFARYGLPQHIVSDNGPPFISFEFSQFLKSNGIRHTFTPPYHPASNGQAENSVKTVKKRLKCALLSNDNSELALCKFLLAYRNCVHSTTNESPAKLMFNRNLRTRLDLIKPNLLEIVHRNQEKQIVNFGGSKTRELLVGQP</sequence>
<dbReference type="FunFam" id="1.10.340.70:FF:000003">
    <property type="entry name" value="Protein CBG25708"/>
    <property type="match status" value="1"/>
</dbReference>
<dbReference type="InterPro" id="IPR043502">
    <property type="entry name" value="DNA/RNA_pol_sf"/>
</dbReference>
<dbReference type="PANTHER" id="PTHR37984">
    <property type="entry name" value="PROTEIN CBG26694"/>
    <property type="match status" value="1"/>
</dbReference>
<dbReference type="CDD" id="cd09274">
    <property type="entry name" value="RNase_HI_RT_Ty3"/>
    <property type="match status" value="1"/>
</dbReference>
<evidence type="ECO:0000259" key="8">
    <source>
        <dbReference type="PROSITE" id="PS50994"/>
    </source>
</evidence>
<feature type="non-terminal residue" evidence="9">
    <location>
        <position position="449"/>
    </location>
</feature>
<dbReference type="Gene3D" id="1.10.340.70">
    <property type="match status" value="1"/>
</dbReference>
<dbReference type="InterPro" id="IPR041588">
    <property type="entry name" value="Integrase_H2C2"/>
</dbReference>
<keyword evidence="7" id="KW-0695">RNA-directed DNA polymerase</keyword>
<reference evidence="9" key="1">
    <citation type="submission" date="2015-11" db="EMBL/GenBank/DDBJ databases">
        <title>De novo transcriptome assembly of four potential Pierce s Disease insect vectors from Arizona vineyards.</title>
        <authorList>
            <person name="Tassone E.E."/>
        </authorList>
    </citation>
    <scope>NUCLEOTIDE SEQUENCE</scope>
</reference>
<dbReference type="SUPFAM" id="SSF56672">
    <property type="entry name" value="DNA/RNA polymerases"/>
    <property type="match status" value="1"/>
</dbReference>
<feature type="non-terminal residue" evidence="9">
    <location>
        <position position="1"/>
    </location>
</feature>
<dbReference type="GO" id="GO:0004519">
    <property type="term" value="F:endonuclease activity"/>
    <property type="evidence" value="ECO:0007669"/>
    <property type="project" value="UniProtKB-KW"/>
</dbReference>
<name>A0A1B6I866_9HEMI</name>
<gene>
    <name evidence="9" type="ORF">g.27346</name>
</gene>
<evidence type="ECO:0000256" key="6">
    <source>
        <dbReference type="ARBA" id="ARBA00022801"/>
    </source>
</evidence>
<dbReference type="Pfam" id="PF17921">
    <property type="entry name" value="Integrase_H2C2"/>
    <property type="match status" value="1"/>
</dbReference>
<evidence type="ECO:0000256" key="1">
    <source>
        <dbReference type="ARBA" id="ARBA00012493"/>
    </source>
</evidence>
<dbReference type="GO" id="GO:0003964">
    <property type="term" value="F:RNA-directed DNA polymerase activity"/>
    <property type="evidence" value="ECO:0007669"/>
    <property type="project" value="UniProtKB-KW"/>
</dbReference>
<evidence type="ECO:0000313" key="9">
    <source>
        <dbReference type="EMBL" id="JAS83080.1"/>
    </source>
</evidence>
<organism evidence="9">
    <name type="scientific">Homalodisca liturata</name>
    <dbReference type="NCBI Taxonomy" id="320908"/>
    <lineage>
        <taxon>Eukaryota</taxon>
        <taxon>Metazoa</taxon>
        <taxon>Ecdysozoa</taxon>
        <taxon>Arthropoda</taxon>
        <taxon>Hexapoda</taxon>
        <taxon>Insecta</taxon>
        <taxon>Pterygota</taxon>
        <taxon>Neoptera</taxon>
        <taxon>Paraneoptera</taxon>
        <taxon>Hemiptera</taxon>
        <taxon>Auchenorrhyncha</taxon>
        <taxon>Membracoidea</taxon>
        <taxon>Cicadellidae</taxon>
        <taxon>Cicadellinae</taxon>
        <taxon>Proconiini</taxon>
        <taxon>Homalodisca</taxon>
    </lineage>
</organism>
<dbReference type="GO" id="GO:0042575">
    <property type="term" value="C:DNA polymerase complex"/>
    <property type="evidence" value="ECO:0007669"/>
    <property type="project" value="UniProtKB-ARBA"/>
</dbReference>
<dbReference type="Pfam" id="PF17917">
    <property type="entry name" value="RT_RNaseH"/>
    <property type="match status" value="1"/>
</dbReference>
<dbReference type="InterPro" id="IPR050951">
    <property type="entry name" value="Retrovirus_Pol_polyprotein"/>
</dbReference>
<keyword evidence="5" id="KW-0255">Endonuclease</keyword>
<evidence type="ECO:0000256" key="4">
    <source>
        <dbReference type="ARBA" id="ARBA00022722"/>
    </source>
</evidence>
<keyword evidence="6" id="KW-0378">Hydrolase</keyword>
<dbReference type="EC" id="2.7.7.49" evidence="1"/>
<evidence type="ECO:0000256" key="7">
    <source>
        <dbReference type="ARBA" id="ARBA00022918"/>
    </source>
</evidence>
<dbReference type="FunFam" id="3.30.420.10:FF:000063">
    <property type="entry name" value="Retrovirus-related Pol polyprotein from transposon 297-like Protein"/>
    <property type="match status" value="1"/>
</dbReference>
<dbReference type="AlphaFoldDB" id="A0A1B6I866"/>
<evidence type="ECO:0000256" key="2">
    <source>
        <dbReference type="ARBA" id="ARBA00022679"/>
    </source>
</evidence>
<keyword evidence="3" id="KW-0548">Nucleotidyltransferase</keyword>
<feature type="domain" description="Integrase catalytic" evidence="8">
    <location>
        <begin position="257"/>
        <end position="409"/>
    </location>
</feature>
<keyword evidence="2" id="KW-0808">Transferase</keyword>
<dbReference type="InterPro" id="IPR041373">
    <property type="entry name" value="RT_RNaseH"/>
</dbReference>
<dbReference type="GO" id="GO:0003676">
    <property type="term" value="F:nucleic acid binding"/>
    <property type="evidence" value="ECO:0007669"/>
    <property type="project" value="InterPro"/>
</dbReference>
<dbReference type="PANTHER" id="PTHR37984:SF5">
    <property type="entry name" value="PROTEIN NYNRIN-LIKE"/>
    <property type="match status" value="1"/>
</dbReference>
<evidence type="ECO:0000256" key="3">
    <source>
        <dbReference type="ARBA" id="ARBA00022695"/>
    </source>
</evidence>
<dbReference type="GO" id="GO:0015074">
    <property type="term" value="P:DNA integration"/>
    <property type="evidence" value="ECO:0007669"/>
    <property type="project" value="InterPro"/>
</dbReference>
<dbReference type="SUPFAM" id="SSF53098">
    <property type="entry name" value="Ribonuclease H-like"/>
    <property type="match status" value="1"/>
</dbReference>
<protein>
    <recommendedName>
        <fullName evidence="1">RNA-directed DNA polymerase</fullName>
        <ecNumber evidence="1">2.7.7.49</ecNumber>
    </recommendedName>
</protein>
<dbReference type="InterPro" id="IPR012337">
    <property type="entry name" value="RNaseH-like_sf"/>
</dbReference>